<keyword evidence="7" id="KW-0067">ATP-binding</keyword>
<dbReference type="Gene3D" id="1.10.510.10">
    <property type="entry name" value="Transferase(Phosphotransferase) domain 1"/>
    <property type="match status" value="1"/>
</dbReference>
<proteinExistence type="inferred from homology"/>
<dbReference type="Gene3D" id="3.30.200.20">
    <property type="entry name" value="Phosphorylase Kinase, domain 1"/>
    <property type="match status" value="1"/>
</dbReference>
<reference evidence="11 12" key="1">
    <citation type="submission" date="2024-02" db="EMBL/GenBank/DDBJ databases">
        <authorList>
            <person name="Chen Y."/>
            <person name="Shah S."/>
            <person name="Dougan E. K."/>
            <person name="Thang M."/>
            <person name="Chan C."/>
        </authorList>
    </citation>
    <scope>NUCLEOTIDE SEQUENCE [LARGE SCALE GENOMIC DNA]</scope>
</reference>
<dbReference type="PROSITE" id="PS50011">
    <property type="entry name" value="PROTEIN_KINASE_DOM"/>
    <property type="match status" value="1"/>
</dbReference>
<comment type="caution">
    <text evidence="11">The sequence shown here is derived from an EMBL/GenBank/DDBJ whole genome shotgun (WGS) entry which is preliminary data.</text>
</comment>
<evidence type="ECO:0000256" key="4">
    <source>
        <dbReference type="ARBA" id="ARBA00022741"/>
    </source>
</evidence>
<dbReference type="CDD" id="cd00051">
    <property type="entry name" value="EFh"/>
    <property type="match status" value="1"/>
</dbReference>
<dbReference type="Gene3D" id="1.10.238.10">
    <property type="entry name" value="EF-hand"/>
    <property type="match status" value="2"/>
</dbReference>
<evidence type="ECO:0000256" key="5">
    <source>
        <dbReference type="ARBA" id="ARBA00022777"/>
    </source>
</evidence>
<keyword evidence="2" id="KW-0723">Serine/threonine-protein kinase</keyword>
<comment type="cofactor">
    <cofactor evidence="1">
        <name>Mg(2+)</name>
        <dbReference type="ChEBI" id="CHEBI:18420"/>
    </cofactor>
</comment>
<keyword evidence="3" id="KW-0808">Transferase</keyword>
<dbReference type="Proteomes" id="UP001642484">
    <property type="component" value="Unassembled WGS sequence"/>
</dbReference>
<organism evidence="11 12">
    <name type="scientific">Durusdinium trenchii</name>
    <dbReference type="NCBI Taxonomy" id="1381693"/>
    <lineage>
        <taxon>Eukaryota</taxon>
        <taxon>Sar</taxon>
        <taxon>Alveolata</taxon>
        <taxon>Dinophyceae</taxon>
        <taxon>Suessiales</taxon>
        <taxon>Symbiodiniaceae</taxon>
        <taxon>Durusdinium</taxon>
    </lineage>
</organism>
<sequence length="411" mass="46772">MSCVNSKVLERFYCEIDIMKRLDHPGIIKLYETFEDKRNLYLIMEMCSGGELFDRIVEAGHFTESQAAIVMKQMISAIYYLHINKICHRDLKPENFLFHTKEKIETNLLKLIDFGLATDFKPNEAMKTKSGTPYYVAPQVLAGSYNELCDIWSCGVIMYVLLCGYPPFLADTDPQVLALVRRGHFTFPAEDWSQVSDDAKNLITKLLAMKPAERFTAEQALNHIWIKEKAPHSRKEPLNTTSVSNLKNFRSTNRFKKMALQVIATQLSEDKIENLRKQFLALDSNGDGMLSIKEISDGLKAAGMKDNDLKHILAGVDFDGSGSIEYKEFLAATLDKKHYLQEDALWSAFCVFDRNGDGKICMDELRHVLQDNSVGDLIPGKQSVEEIMKEIDVDGSGEIEFDEFVQMMRKS</sequence>
<dbReference type="PANTHER" id="PTHR24349">
    <property type="entry name" value="SERINE/THREONINE-PROTEIN KINASE"/>
    <property type="match status" value="1"/>
</dbReference>
<dbReference type="InterPro" id="IPR011992">
    <property type="entry name" value="EF-hand-dom_pair"/>
</dbReference>
<dbReference type="InterPro" id="IPR002048">
    <property type="entry name" value="EF_hand_dom"/>
</dbReference>
<dbReference type="SUPFAM" id="SSF56112">
    <property type="entry name" value="Protein kinase-like (PK-like)"/>
    <property type="match status" value="1"/>
</dbReference>
<dbReference type="SUPFAM" id="SSF47473">
    <property type="entry name" value="EF-hand"/>
    <property type="match status" value="1"/>
</dbReference>
<name>A0ABP0PED6_9DINO</name>
<protein>
    <recommendedName>
        <fullName evidence="13">Calcium-dependent protein kinase</fullName>
    </recommendedName>
</protein>
<evidence type="ECO:0000256" key="1">
    <source>
        <dbReference type="ARBA" id="ARBA00001946"/>
    </source>
</evidence>
<evidence type="ECO:0000256" key="8">
    <source>
        <dbReference type="ARBA" id="ARBA00024334"/>
    </source>
</evidence>
<evidence type="ECO:0008006" key="13">
    <source>
        <dbReference type="Google" id="ProtNLM"/>
    </source>
</evidence>
<evidence type="ECO:0000313" key="12">
    <source>
        <dbReference type="Proteomes" id="UP001642484"/>
    </source>
</evidence>
<dbReference type="InterPro" id="IPR018247">
    <property type="entry name" value="EF_Hand_1_Ca_BS"/>
</dbReference>
<dbReference type="PROSITE" id="PS50222">
    <property type="entry name" value="EF_HAND_2"/>
    <property type="match status" value="3"/>
</dbReference>
<dbReference type="Pfam" id="PF13499">
    <property type="entry name" value="EF-hand_7"/>
    <property type="match status" value="2"/>
</dbReference>
<dbReference type="PROSITE" id="PS00108">
    <property type="entry name" value="PROTEIN_KINASE_ST"/>
    <property type="match status" value="1"/>
</dbReference>
<dbReference type="SMART" id="SM00054">
    <property type="entry name" value="EFh"/>
    <property type="match status" value="4"/>
</dbReference>
<feature type="domain" description="Protein kinase" evidence="9">
    <location>
        <begin position="1"/>
        <end position="226"/>
    </location>
</feature>
<keyword evidence="6" id="KW-0106">Calcium</keyword>
<evidence type="ECO:0000259" key="10">
    <source>
        <dbReference type="PROSITE" id="PS50222"/>
    </source>
</evidence>
<feature type="domain" description="EF-hand" evidence="10">
    <location>
        <begin position="340"/>
        <end position="375"/>
    </location>
</feature>
<dbReference type="PROSITE" id="PS00018">
    <property type="entry name" value="EF_HAND_1"/>
    <property type="match status" value="4"/>
</dbReference>
<dbReference type="InterPro" id="IPR011009">
    <property type="entry name" value="Kinase-like_dom_sf"/>
</dbReference>
<keyword evidence="12" id="KW-1185">Reference proteome</keyword>
<dbReference type="InterPro" id="IPR008271">
    <property type="entry name" value="Ser/Thr_kinase_AS"/>
</dbReference>
<evidence type="ECO:0000256" key="7">
    <source>
        <dbReference type="ARBA" id="ARBA00022840"/>
    </source>
</evidence>
<evidence type="ECO:0000256" key="6">
    <source>
        <dbReference type="ARBA" id="ARBA00022837"/>
    </source>
</evidence>
<dbReference type="Pfam" id="PF00069">
    <property type="entry name" value="Pkinase"/>
    <property type="match status" value="1"/>
</dbReference>
<dbReference type="EMBL" id="CAXAMN010022873">
    <property type="protein sequence ID" value="CAK9073397.1"/>
    <property type="molecule type" value="Genomic_DNA"/>
</dbReference>
<keyword evidence="5" id="KW-0418">Kinase</keyword>
<feature type="domain" description="EF-hand" evidence="10">
    <location>
        <begin position="379"/>
        <end position="411"/>
    </location>
</feature>
<dbReference type="SMART" id="SM00220">
    <property type="entry name" value="S_TKc"/>
    <property type="match status" value="1"/>
</dbReference>
<evidence type="ECO:0000256" key="2">
    <source>
        <dbReference type="ARBA" id="ARBA00022527"/>
    </source>
</evidence>
<gene>
    <name evidence="11" type="ORF">CCMP2556_LOCUS36140</name>
</gene>
<evidence type="ECO:0000256" key="3">
    <source>
        <dbReference type="ARBA" id="ARBA00022679"/>
    </source>
</evidence>
<feature type="domain" description="EF-hand" evidence="10">
    <location>
        <begin position="270"/>
        <end position="305"/>
    </location>
</feature>
<evidence type="ECO:0000259" key="9">
    <source>
        <dbReference type="PROSITE" id="PS50011"/>
    </source>
</evidence>
<accession>A0ABP0PED6</accession>
<evidence type="ECO:0000313" key="11">
    <source>
        <dbReference type="EMBL" id="CAK9073397.1"/>
    </source>
</evidence>
<dbReference type="InterPro" id="IPR000719">
    <property type="entry name" value="Prot_kinase_dom"/>
</dbReference>
<comment type="similarity">
    <text evidence="8">Belongs to the protein kinase superfamily. Ser/Thr protein kinase family. CDPK subfamily.</text>
</comment>
<dbReference type="InterPro" id="IPR050205">
    <property type="entry name" value="CDPK_Ser/Thr_kinases"/>
</dbReference>
<dbReference type="CDD" id="cd05117">
    <property type="entry name" value="STKc_CAMK"/>
    <property type="match status" value="1"/>
</dbReference>
<keyword evidence="4" id="KW-0547">Nucleotide-binding</keyword>